<dbReference type="SUPFAM" id="SSF48168">
    <property type="entry name" value="R1 subunit of ribonucleotide reductase, N-terminal domain"/>
    <property type="match status" value="1"/>
</dbReference>
<comment type="function">
    <text evidence="12 14">Catalyzes the reduction of ribonucleotides to deoxyribonucleotides. May function to provide a pool of deoxyribonucleotide precursors for DNA repair during oxygen limitation and/or for immediate growth after restoration of oxygen.</text>
</comment>
<comment type="catalytic activity">
    <reaction evidence="13 14">
        <text>a 2'-deoxyribonucleoside 5'-diphosphate + [thioredoxin]-disulfide + H2O = a ribonucleoside 5'-diphosphate + [thioredoxin]-dithiol</text>
        <dbReference type="Rhea" id="RHEA:23252"/>
        <dbReference type="Rhea" id="RHEA-COMP:10698"/>
        <dbReference type="Rhea" id="RHEA-COMP:10700"/>
        <dbReference type="ChEBI" id="CHEBI:15377"/>
        <dbReference type="ChEBI" id="CHEBI:29950"/>
        <dbReference type="ChEBI" id="CHEBI:50058"/>
        <dbReference type="ChEBI" id="CHEBI:57930"/>
        <dbReference type="ChEBI" id="CHEBI:73316"/>
        <dbReference type="EC" id="1.17.4.1"/>
    </reaction>
</comment>
<organism evidence="19 20">
    <name type="scientific">Geoglobus acetivorans</name>
    <dbReference type="NCBI Taxonomy" id="565033"/>
    <lineage>
        <taxon>Archaea</taxon>
        <taxon>Methanobacteriati</taxon>
        <taxon>Methanobacteriota</taxon>
        <taxon>Archaeoglobi</taxon>
        <taxon>Archaeoglobales</taxon>
        <taxon>Archaeoglobaceae</taxon>
        <taxon>Geoglobus</taxon>
    </lineage>
</organism>
<evidence type="ECO:0000259" key="18">
    <source>
        <dbReference type="Pfam" id="PF12637"/>
    </source>
</evidence>
<evidence type="ECO:0000256" key="13">
    <source>
        <dbReference type="ARBA" id="ARBA00047754"/>
    </source>
</evidence>
<dbReference type="GO" id="GO:0071897">
    <property type="term" value="P:DNA biosynthetic process"/>
    <property type="evidence" value="ECO:0007669"/>
    <property type="project" value="UniProtKB-KW"/>
</dbReference>
<dbReference type="KEGG" id="gac:GACE_1702"/>
<accession>A0A0A7GFW0</accession>
<protein>
    <recommendedName>
        <fullName evidence="4 14">Vitamin B12-dependent ribonucleotide reductase</fullName>
        <ecNumber evidence="3 14">1.17.4.1</ecNumber>
    </recommendedName>
</protein>
<dbReference type="PANTHER" id="PTHR43371">
    <property type="entry name" value="VITAMIN B12-DEPENDENT RIBONUCLEOTIDE REDUCTASE"/>
    <property type="match status" value="1"/>
</dbReference>
<evidence type="ECO:0000256" key="10">
    <source>
        <dbReference type="ARBA" id="ARBA00023157"/>
    </source>
</evidence>
<keyword evidence="8" id="KW-0067">ATP-binding</keyword>
<dbReference type="PANTHER" id="PTHR43371:SF1">
    <property type="entry name" value="RIBONUCLEOSIDE-DIPHOSPHATE REDUCTASE"/>
    <property type="match status" value="1"/>
</dbReference>
<keyword evidence="7 14" id="KW-0547">Nucleotide-binding</keyword>
<keyword evidence="6 14" id="KW-0237">DNA synthesis</keyword>
<keyword evidence="9 14" id="KW-0560">Oxidoreductase</keyword>
<comment type="similarity">
    <text evidence="2 14">Belongs to the ribonucleoside diphosphate reductase class-2 family.</text>
</comment>
<dbReference type="RefSeq" id="WP_048092664.1">
    <property type="nucleotide sequence ID" value="NZ_CP009552.1"/>
</dbReference>
<dbReference type="PRINTS" id="PR01183">
    <property type="entry name" value="RIBORDTASEM1"/>
</dbReference>
<dbReference type="NCBIfam" id="NF006417">
    <property type="entry name" value="PRK08665.1"/>
    <property type="match status" value="1"/>
</dbReference>
<evidence type="ECO:0000256" key="1">
    <source>
        <dbReference type="ARBA" id="ARBA00001922"/>
    </source>
</evidence>
<evidence type="ECO:0000256" key="12">
    <source>
        <dbReference type="ARBA" id="ARBA00025437"/>
    </source>
</evidence>
<dbReference type="Pfam" id="PF12637">
    <property type="entry name" value="TSCPD"/>
    <property type="match status" value="1"/>
</dbReference>
<feature type="domain" description="Ribonucleotide reductase large subunit C-terminal" evidence="17">
    <location>
        <begin position="405"/>
        <end position="552"/>
    </location>
</feature>
<evidence type="ECO:0000256" key="5">
    <source>
        <dbReference type="ARBA" id="ARBA00022628"/>
    </source>
</evidence>
<proteinExistence type="inferred from homology"/>
<dbReference type="AlphaFoldDB" id="A0A0A7GFW0"/>
<dbReference type="InterPro" id="IPR008926">
    <property type="entry name" value="RNR_R1-su_N"/>
</dbReference>
<dbReference type="InterPro" id="IPR050862">
    <property type="entry name" value="RdRp_reductase_class-2"/>
</dbReference>
<evidence type="ECO:0000256" key="3">
    <source>
        <dbReference type="ARBA" id="ARBA00012274"/>
    </source>
</evidence>
<keyword evidence="5 14" id="KW-0846">Cobalamin</keyword>
<dbReference type="InterPro" id="IPR013344">
    <property type="entry name" value="RNR_NrdJ/NrdZ"/>
</dbReference>
<dbReference type="FunFam" id="3.20.70.20:FF:000018">
    <property type="entry name" value="Vitamin B12-dependent ribonucleotide reductase"/>
    <property type="match status" value="1"/>
</dbReference>
<feature type="compositionally biased region" description="Basic and acidic residues" evidence="15">
    <location>
        <begin position="564"/>
        <end position="577"/>
    </location>
</feature>
<dbReference type="HOGENOM" id="CLU_000404_2_0_2"/>
<gene>
    <name evidence="19" type="ORF">GACE_1702</name>
</gene>
<keyword evidence="10" id="KW-1015">Disulfide bond</keyword>
<name>A0A0A7GFW0_GEOAI</name>
<dbReference type="SUPFAM" id="SSF51998">
    <property type="entry name" value="PFL-like glycyl radical enzymes"/>
    <property type="match status" value="1"/>
</dbReference>
<evidence type="ECO:0000313" key="20">
    <source>
        <dbReference type="Proteomes" id="UP000030624"/>
    </source>
</evidence>
<dbReference type="GO" id="GO:0005524">
    <property type="term" value="F:ATP binding"/>
    <property type="evidence" value="ECO:0007669"/>
    <property type="project" value="UniProtKB-KW"/>
</dbReference>
<evidence type="ECO:0000259" key="16">
    <source>
        <dbReference type="Pfam" id="PF00317"/>
    </source>
</evidence>
<dbReference type="InterPro" id="IPR024434">
    <property type="entry name" value="TSCPD_dom"/>
</dbReference>
<dbReference type="UniPathway" id="UPA00326"/>
<dbReference type="GeneID" id="24798281"/>
<dbReference type="Pfam" id="PF02867">
    <property type="entry name" value="Ribonuc_red_lgC"/>
    <property type="match status" value="2"/>
</dbReference>
<evidence type="ECO:0000313" key="19">
    <source>
        <dbReference type="EMBL" id="AIY90733.1"/>
    </source>
</evidence>
<evidence type="ECO:0000256" key="15">
    <source>
        <dbReference type="SAM" id="MobiDB-lite"/>
    </source>
</evidence>
<dbReference type="EMBL" id="CP009552">
    <property type="protein sequence ID" value="AIY90733.1"/>
    <property type="molecule type" value="Genomic_DNA"/>
</dbReference>
<evidence type="ECO:0000256" key="6">
    <source>
        <dbReference type="ARBA" id="ARBA00022634"/>
    </source>
</evidence>
<dbReference type="InterPro" id="IPR000788">
    <property type="entry name" value="RNR_lg_C"/>
</dbReference>
<dbReference type="eggNOG" id="arCOG04276">
    <property type="taxonomic scope" value="Archaea"/>
</dbReference>
<feature type="region of interest" description="Disordered" evidence="15">
    <location>
        <begin position="564"/>
        <end position="594"/>
    </location>
</feature>
<dbReference type="InterPro" id="IPR013509">
    <property type="entry name" value="RNR_lsu_N"/>
</dbReference>
<dbReference type="GO" id="GO:0009263">
    <property type="term" value="P:deoxyribonucleotide biosynthetic process"/>
    <property type="evidence" value="ECO:0007669"/>
    <property type="project" value="InterPro"/>
</dbReference>
<feature type="domain" description="TSCPD" evidence="18">
    <location>
        <begin position="585"/>
        <end position="690"/>
    </location>
</feature>
<dbReference type="CDD" id="cd02888">
    <property type="entry name" value="RNR_II_dimer"/>
    <property type="match status" value="1"/>
</dbReference>
<evidence type="ECO:0000256" key="8">
    <source>
        <dbReference type="ARBA" id="ARBA00022840"/>
    </source>
</evidence>
<dbReference type="Pfam" id="PF00317">
    <property type="entry name" value="Ribonuc_red_lgN"/>
    <property type="match status" value="1"/>
</dbReference>
<evidence type="ECO:0000256" key="4">
    <source>
        <dbReference type="ARBA" id="ARBA00014409"/>
    </source>
</evidence>
<feature type="domain" description="Ribonucleotide reductase large subunit N-terminal" evidence="16">
    <location>
        <begin position="1"/>
        <end position="81"/>
    </location>
</feature>
<feature type="domain" description="Ribonucleotide reductase large subunit C-terminal" evidence="17">
    <location>
        <begin position="84"/>
        <end position="401"/>
    </location>
</feature>
<evidence type="ECO:0000256" key="7">
    <source>
        <dbReference type="ARBA" id="ARBA00022741"/>
    </source>
</evidence>
<evidence type="ECO:0000256" key="9">
    <source>
        <dbReference type="ARBA" id="ARBA00023002"/>
    </source>
</evidence>
<evidence type="ECO:0000256" key="14">
    <source>
        <dbReference type="RuleBase" id="RU364064"/>
    </source>
</evidence>
<dbReference type="Gene3D" id="3.20.70.20">
    <property type="match status" value="1"/>
</dbReference>
<keyword evidence="11 14" id="KW-0170">Cobalt</keyword>
<dbReference type="EC" id="1.17.4.1" evidence="3 14"/>
<dbReference type="NCBIfam" id="TIGR02504">
    <property type="entry name" value="NrdJ_Z"/>
    <property type="match status" value="1"/>
</dbReference>
<reference evidence="19 20" key="1">
    <citation type="journal article" date="2015" name="Appl. Environ. Microbiol.">
        <title>The Geoglobus acetivorans genome: Fe(III) reduction, acetate utilization, autotrophic growth, and degradation of aromatic compounds in a hyperthermophilic archaeon.</title>
        <authorList>
            <person name="Mardanov A.V."/>
            <person name="Slododkina G.B."/>
            <person name="Slobodkin A.I."/>
            <person name="Beletsky A.V."/>
            <person name="Gavrilov S.N."/>
            <person name="Kublanov I.V."/>
            <person name="Bonch-Osmolovskaya E.A."/>
            <person name="Skryabin K.G."/>
            <person name="Ravin N.V."/>
        </authorList>
    </citation>
    <scope>NUCLEOTIDE SEQUENCE [LARGE SCALE GENOMIC DNA]</scope>
    <source>
        <strain evidence="19 20">SBH6</strain>
    </source>
</reference>
<dbReference type="STRING" id="565033.GACE_1702"/>
<evidence type="ECO:0000259" key="17">
    <source>
        <dbReference type="Pfam" id="PF02867"/>
    </source>
</evidence>
<evidence type="ECO:0000256" key="11">
    <source>
        <dbReference type="ARBA" id="ARBA00023285"/>
    </source>
</evidence>
<evidence type="ECO:0000256" key="2">
    <source>
        <dbReference type="ARBA" id="ARBA00007405"/>
    </source>
</evidence>
<dbReference type="GO" id="GO:0031419">
    <property type="term" value="F:cobalamin binding"/>
    <property type="evidence" value="ECO:0007669"/>
    <property type="project" value="UniProtKB-KW"/>
</dbReference>
<dbReference type="Proteomes" id="UP000030624">
    <property type="component" value="Chromosome"/>
</dbReference>
<dbReference type="GO" id="GO:0004748">
    <property type="term" value="F:ribonucleoside-diphosphate reductase activity, thioredoxin disulfide as acceptor"/>
    <property type="evidence" value="ECO:0007669"/>
    <property type="project" value="UniProtKB-EC"/>
</dbReference>
<sequence length="756" mass="84511">MELSNTAKVVLEKRYLLKNENGEPVETPEEMFWRVARAIAKAEENYGGDPEKWARKFFEIMDRQEFMPNSPTLMNAGTPLGQLSACFVIPVDDSIDGIFKALWDMARVQKSGGGTGFSFSRIRPKGDIVKSTMGVASGPVSFMKIFDAATEQIKQGGKRRGANMGVLNVHHPDIEEFITAKWEEGVLRNFNISVAVTEKFMEALKSDGDYELINPRTGEVMRRIPARKIFNLIVEGAWRNGEPGVIFIDEINRHNPTPHAGEIEATNPCGEQPLLPYESCNLGSINLSKFVDEGKKDFDWKRLREVVRLATRFLDNVIDVNSYPIPEIAEMTKKNRKIGLGVMGWADALFKLGIPYDSPEAVSLAEKVMKFIQEESHRMSQELAEERGVFPNWEGSVWEKEGIRIRNATTTTIAPTGTISIIAGCSSGIEPVFALAYKRANILDGDEFFEVNPVFERTLKALDLYNEDILTKVVEEGSIQGIDEIPEEIRRVFKCALDISPEWHVRMQAAFQKYTDNAVSKTINLPNHATRADVEKAFLLAYELKCKGITVYRDGSREEQVLSVKKTEKKKEEEKVRPPARFQKPRPRPRITKGTTVETRTGCGSLYVTINEDEHGIAEVFVQLGKSGGCAASQTEAIGRLLSVALRSWVDPEDLIRQLKGIRCPSVGFDNGEIITSCADGVAKVLEKHLRGEFRKIKMDVKGVKPLTEFTGEAQEESHEAQRTKLIGGMCPECGNILEYGEGCMTCRMCGFTKCG</sequence>
<comment type="cofactor">
    <cofactor evidence="1 14">
        <name>adenosylcob(III)alamin</name>
        <dbReference type="ChEBI" id="CHEBI:18408"/>
    </cofactor>
</comment>